<dbReference type="EMBL" id="VSRR010086066">
    <property type="protein sequence ID" value="MPC90943.1"/>
    <property type="molecule type" value="Genomic_DNA"/>
</dbReference>
<evidence type="ECO:0000313" key="6">
    <source>
        <dbReference type="EMBL" id="MPC90943.1"/>
    </source>
</evidence>
<gene>
    <name evidence="6" type="primary">Tret1_22</name>
    <name evidence="6" type="ORF">E2C01_085947</name>
</gene>
<feature type="transmembrane region" description="Helical" evidence="5">
    <location>
        <begin position="166"/>
        <end position="188"/>
    </location>
</feature>
<dbReference type="InterPro" id="IPR036259">
    <property type="entry name" value="MFS_trans_sf"/>
</dbReference>
<feature type="transmembrane region" description="Helical" evidence="5">
    <location>
        <begin position="134"/>
        <end position="154"/>
    </location>
</feature>
<dbReference type="SUPFAM" id="SSF103473">
    <property type="entry name" value="MFS general substrate transporter"/>
    <property type="match status" value="1"/>
</dbReference>
<dbReference type="GO" id="GO:0016020">
    <property type="term" value="C:membrane"/>
    <property type="evidence" value="ECO:0007669"/>
    <property type="project" value="UniProtKB-SubCell"/>
</dbReference>
<protein>
    <submittedName>
        <fullName evidence="6">Facilitated trehalose transporter Tret1</fullName>
    </submittedName>
</protein>
<dbReference type="PANTHER" id="PTHR48021">
    <property type="match status" value="1"/>
</dbReference>
<feature type="transmembrane region" description="Helical" evidence="5">
    <location>
        <begin position="47"/>
        <end position="69"/>
    </location>
</feature>
<dbReference type="InterPro" id="IPR005828">
    <property type="entry name" value="MFS_sugar_transport-like"/>
</dbReference>
<evidence type="ECO:0000256" key="4">
    <source>
        <dbReference type="ARBA" id="ARBA00023136"/>
    </source>
</evidence>
<feature type="transmembrane region" description="Helical" evidence="5">
    <location>
        <begin position="195"/>
        <end position="217"/>
    </location>
</feature>
<evidence type="ECO:0000256" key="5">
    <source>
        <dbReference type="SAM" id="Phobius"/>
    </source>
</evidence>
<dbReference type="PROSITE" id="PS00216">
    <property type="entry name" value="SUGAR_TRANSPORT_1"/>
    <property type="match status" value="1"/>
</dbReference>
<dbReference type="InterPro" id="IPR050549">
    <property type="entry name" value="MFS_Trehalose_Transporter"/>
</dbReference>
<comment type="subcellular location">
    <subcellularLocation>
        <location evidence="1">Membrane</location>
        <topology evidence="1">Multi-pass membrane protein</topology>
    </subcellularLocation>
</comment>
<dbReference type="Proteomes" id="UP000324222">
    <property type="component" value="Unassembled WGS sequence"/>
</dbReference>
<evidence type="ECO:0000256" key="3">
    <source>
        <dbReference type="ARBA" id="ARBA00022989"/>
    </source>
</evidence>
<dbReference type="AlphaFoldDB" id="A0A5B7J8Y9"/>
<proteinExistence type="predicted"/>
<keyword evidence="2 5" id="KW-0812">Transmembrane</keyword>
<keyword evidence="7" id="KW-1185">Reference proteome</keyword>
<dbReference type="GO" id="GO:0022857">
    <property type="term" value="F:transmembrane transporter activity"/>
    <property type="evidence" value="ECO:0007669"/>
    <property type="project" value="InterPro"/>
</dbReference>
<comment type="caution">
    <text evidence="6">The sequence shown here is derived from an EMBL/GenBank/DDBJ whole genome shotgun (WGS) entry which is preliminary data.</text>
</comment>
<evidence type="ECO:0000256" key="2">
    <source>
        <dbReference type="ARBA" id="ARBA00022692"/>
    </source>
</evidence>
<evidence type="ECO:0000256" key="1">
    <source>
        <dbReference type="ARBA" id="ARBA00004141"/>
    </source>
</evidence>
<dbReference type="InterPro" id="IPR005829">
    <property type="entry name" value="Sugar_transporter_CS"/>
</dbReference>
<dbReference type="OrthoDB" id="4142200at2759"/>
<organism evidence="6 7">
    <name type="scientific">Portunus trituberculatus</name>
    <name type="common">Swimming crab</name>
    <name type="synonym">Neptunus trituberculatus</name>
    <dbReference type="NCBI Taxonomy" id="210409"/>
    <lineage>
        <taxon>Eukaryota</taxon>
        <taxon>Metazoa</taxon>
        <taxon>Ecdysozoa</taxon>
        <taxon>Arthropoda</taxon>
        <taxon>Crustacea</taxon>
        <taxon>Multicrustacea</taxon>
        <taxon>Malacostraca</taxon>
        <taxon>Eumalacostraca</taxon>
        <taxon>Eucarida</taxon>
        <taxon>Decapoda</taxon>
        <taxon>Pleocyemata</taxon>
        <taxon>Brachyura</taxon>
        <taxon>Eubrachyura</taxon>
        <taxon>Portunoidea</taxon>
        <taxon>Portunidae</taxon>
        <taxon>Portuninae</taxon>
        <taxon>Portunus</taxon>
    </lineage>
</organism>
<sequence>MIMMVSSKIYALEITNTSFRGMTIVTVDVMKFAGYITMATTVTNLTWYKMAALNVVLLVIFGITVLLVLPETPAFLAVQNKEAEARRILRVIRGPKADVDAELSLLKLHNAKEGGSLGYTALVKKDALKKMTALFVLLFFRAFCGSDVIISYTTRMLKDLGVTLDHGISTLIISSVSLSGIIPMSAVVDRVGRRLCMITSLVIMAMSYSALGFYAYFLPPPQLAGHKLDIRLLPSLDDNVTVSYLPEATRYVEPRHACGSQIFALSIWLHPRLFQLFFSFCYLPTPGPGLFESI</sequence>
<name>A0A5B7J8Y9_PORTR</name>
<dbReference type="PANTHER" id="PTHR48021:SF1">
    <property type="entry name" value="GH07001P-RELATED"/>
    <property type="match status" value="1"/>
</dbReference>
<dbReference type="Gene3D" id="1.20.1250.20">
    <property type="entry name" value="MFS general substrate transporter like domains"/>
    <property type="match status" value="1"/>
</dbReference>
<evidence type="ECO:0000313" key="7">
    <source>
        <dbReference type="Proteomes" id="UP000324222"/>
    </source>
</evidence>
<accession>A0A5B7J8Y9</accession>
<reference evidence="6 7" key="1">
    <citation type="submission" date="2019-05" db="EMBL/GenBank/DDBJ databases">
        <title>Another draft genome of Portunus trituberculatus and its Hox gene families provides insights of decapod evolution.</title>
        <authorList>
            <person name="Jeong J.-H."/>
            <person name="Song I."/>
            <person name="Kim S."/>
            <person name="Choi T."/>
            <person name="Kim D."/>
            <person name="Ryu S."/>
            <person name="Kim W."/>
        </authorList>
    </citation>
    <scope>NUCLEOTIDE SEQUENCE [LARGE SCALE GENOMIC DNA]</scope>
    <source>
        <tissue evidence="6">Muscle</tissue>
    </source>
</reference>
<feature type="transmembrane region" description="Helical" evidence="5">
    <location>
        <begin position="21"/>
        <end position="41"/>
    </location>
</feature>
<keyword evidence="3 5" id="KW-1133">Transmembrane helix</keyword>
<dbReference type="Pfam" id="PF00083">
    <property type="entry name" value="Sugar_tr"/>
    <property type="match status" value="1"/>
</dbReference>
<keyword evidence="4 5" id="KW-0472">Membrane</keyword>